<keyword evidence="2" id="KW-1185">Reference proteome</keyword>
<comment type="caution">
    <text evidence="1">The sequence shown here is derived from an EMBL/GenBank/DDBJ whole genome shotgun (WGS) entry which is preliminary data.</text>
</comment>
<organism evidence="1 2">
    <name type="scientific">Anaeramoeba ignava</name>
    <name type="common">Anaerobic marine amoeba</name>
    <dbReference type="NCBI Taxonomy" id="1746090"/>
    <lineage>
        <taxon>Eukaryota</taxon>
        <taxon>Metamonada</taxon>
        <taxon>Anaeramoebidae</taxon>
        <taxon>Anaeramoeba</taxon>
    </lineage>
</organism>
<dbReference type="Gene3D" id="3.40.50.450">
    <property type="match status" value="1"/>
</dbReference>
<dbReference type="OrthoDB" id="414463at2759"/>
<dbReference type="GO" id="GO:0005829">
    <property type="term" value="C:cytosol"/>
    <property type="evidence" value="ECO:0007669"/>
    <property type="project" value="TreeGrafter"/>
</dbReference>
<dbReference type="Pfam" id="PF03641">
    <property type="entry name" value="Lysine_decarbox"/>
    <property type="match status" value="1"/>
</dbReference>
<reference evidence="1" key="1">
    <citation type="submission" date="2022-10" db="EMBL/GenBank/DDBJ databases">
        <title>Novel sulphate-reducing endosymbionts in the free-living metamonad Anaeramoeba.</title>
        <authorList>
            <person name="Jerlstrom-Hultqvist J."/>
            <person name="Cepicka I."/>
            <person name="Gallot-Lavallee L."/>
            <person name="Salas-Leiva D."/>
            <person name="Curtis B.A."/>
            <person name="Zahonova K."/>
            <person name="Pipaliya S."/>
            <person name="Dacks J."/>
            <person name="Roger A.J."/>
        </authorList>
    </citation>
    <scope>NUCLEOTIDE SEQUENCE</scope>
    <source>
        <strain evidence="1">BMAN</strain>
    </source>
</reference>
<gene>
    <name evidence="1" type="ORF">M0811_06464</name>
</gene>
<evidence type="ECO:0000313" key="1">
    <source>
        <dbReference type="EMBL" id="KAJ5076464.1"/>
    </source>
</evidence>
<dbReference type="InterPro" id="IPR031100">
    <property type="entry name" value="LOG_fam"/>
</dbReference>
<sequence>MKRICIFGSSSPKEGSELFERARELGKELAKRNIEIANGGYGGTMKGAAMGAHEQSENENPSIEGVTVPSLFETIRKSTDNSFLTKRTESKDIFERFRFLTDPQLFDAFIIFEGNIGSLNELILVWTQFFLLFKFHLKKPKLCLVFRFWENIINFLKENVSIDDFYVDENDNKIPLFTYVDSVDDVTKILDELIKNN</sequence>
<dbReference type="EMBL" id="JAPDFW010000061">
    <property type="protein sequence ID" value="KAJ5076464.1"/>
    <property type="molecule type" value="Genomic_DNA"/>
</dbReference>
<dbReference type="PANTHER" id="PTHR43393:SF3">
    <property type="entry name" value="LYSINE DECARBOXYLASE-LIKE PROTEIN"/>
    <property type="match status" value="1"/>
</dbReference>
<protein>
    <submittedName>
        <fullName evidence="1">Cytokinin riboside 5'-monophosphate phosphoribohydrolase</fullName>
    </submittedName>
</protein>
<accession>A0A9Q0RDU2</accession>
<proteinExistence type="predicted"/>
<dbReference type="Proteomes" id="UP001149090">
    <property type="component" value="Unassembled WGS sequence"/>
</dbReference>
<dbReference type="InterPro" id="IPR052341">
    <property type="entry name" value="LOG_family_nucleotidases"/>
</dbReference>
<evidence type="ECO:0000313" key="2">
    <source>
        <dbReference type="Proteomes" id="UP001149090"/>
    </source>
</evidence>
<dbReference type="SUPFAM" id="SSF102405">
    <property type="entry name" value="MCP/YpsA-like"/>
    <property type="match status" value="1"/>
</dbReference>
<dbReference type="PANTHER" id="PTHR43393">
    <property type="entry name" value="CYTOKININ RIBOSIDE 5'-MONOPHOSPHATE PHOSPHORIBOHYDROLASE"/>
    <property type="match status" value="1"/>
</dbReference>
<dbReference type="AlphaFoldDB" id="A0A9Q0RDU2"/>
<name>A0A9Q0RDU2_ANAIG</name>